<feature type="region of interest" description="Disordered" evidence="1">
    <location>
        <begin position="189"/>
        <end position="211"/>
    </location>
</feature>
<protein>
    <recommendedName>
        <fullName evidence="2">SET domain-containing protein</fullName>
    </recommendedName>
</protein>
<dbReference type="InterPro" id="IPR019734">
    <property type="entry name" value="TPR_rpt"/>
</dbReference>
<dbReference type="Gene3D" id="2.170.270.10">
    <property type="entry name" value="SET domain"/>
    <property type="match status" value="1"/>
</dbReference>
<dbReference type="SMART" id="SM00028">
    <property type="entry name" value="TPR"/>
    <property type="match status" value="4"/>
</dbReference>
<dbReference type="PANTHER" id="PTHR47337:SF1">
    <property type="entry name" value="TETRATRICOPEPTIDE REPEAT (TPR)-LIKE SUPERFAMILY PROTEIN"/>
    <property type="match status" value="1"/>
</dbReference>
<dbReference type="PANTHER" id="PTHR47337">
    <property type="entry name" value="TETRATRICOPEPTIDE REPEAT (TPR)-LIKE SUPERFAMILY PROTEIN"/>
    <property type="match status" value="1"/>
</dbReference>
<dbReference type="SUPFAM" id="SSF48452">
    <property type="entry name" value="TPR-like"/>
    <property type="match status" value="1"/>
</dbReference>
<name>A0AAW1W2P8_RUBAR</name>
<evidence type="ECO:0000313" key="3">
    <source>
        <dbReference type="EMBL" id="KAK9913904.1"/>
    </source>
</evidence>
<feature type="compositionally biased region" description="Polar residues" evidence="1">
    <location>
        <begin position="189"/>
        <end position="206"/>
    </location>
</feature>
<reference evidence="3 4" key="1">
    <citation type="journal article" date="2023" name="G3 (Bethesda)">
        <title>A chromosome-length genome assembly and annotation of blackberry (Rubus argutus, cv. 'Hillquist').</title>
        <authorList>
            <person name="Bruna T."/>
            <person name="Aryal R."/>
            <person name="Dudchenko O."/>
            <person name="Sargent D.J."/>
            <person name="Mead D."/>
            <person name="Buti M."/>
            <person name="Cavallini A."/>
            <person name="Hytonen T."/>
            <person name="Andres J."/>
            <person name="Pham M."/>
            <person name="Weisz D."/>
            <person name="Mascagni F."/>
            <person name="Usai G."/>
            <person name="Natali L."/>
            <person name="Bassil N."/>
            <person name="Fernandez G.E."/>
            <person name="Lomsadze A."/>
            <person name="Armour M."/>
            <person name="Olukolu B."/>
            <person name="Poorten T."/>
            <person name="Britton C."/>
            <person name="Davik J."/>
            <person name="Ashrafi H."/>
            <person name="Aiden E.L."/>
            <person name="Borodovsky M."/>
            <person name="Worthington M."/>
        </authorList>
    </citation>
    <scope>NUCLEOTIDE SEQUENCE [LARGE SCALE GENOMIC DNA]</scope>
    <source>
        <strain evidence="3">PI 553951</strain>
    </source>
</reference>
<evidence type="ECO:0000313" key="4">
    <source>
        <dbReference type="Proteomes" id="UP001457282"/>
    </source>
</evidence>
<dbReference type="InterPro" id="IPR046341">
    <property type="entry name" value="SET_dom_sf"/>
</dbReference>
<comment type="caution">
    <text evidence="3">The sequence shown here is derived from an EMBL/GenBank/DDBJ whole genome shotgun (WGS) entry which is preliminary data.</text>
</comment>
<dbReference type="Gene3D" id="1.25.40.10">
    <property type="entry name" value="Tetratricopeptide repeat domain"/>
    <property type="match status" value="2"/>
</dbReference>
<evidence type="ECO:0000256" key="1">
    <source>
        <dbReference type="SAM" id="MobiDB-lite"/>
    </source>
</evidence>
<dbReference type="SUPFAM" id="SSF82199">
    <property type="entry name" value="SET domain"/>
    <property type="match status" value="1"/>
</dbReference>
<accession>A0AAW1W2P8</accession>
<dbReference type="InterPro" id="IPR011990">
    <property type="entry name" value="TPR-like_helical_dom_sf"/>
</dbReference>
<gene>
    <name evidence="3" type="ORF">M0R45_037708</name>
</gene>
<sequence>MEKLKSLVPETLRRMIAESTADDLPSTCSSLLDFLLQFEPFQQMVRDLTDPEVALCGKNKEAALESKKKGNRCFLTGDYANALDFYTQALRVAPMDALEEDRNLVATLYVNRASVLHKMGLVRECVRDCNRALRISSNYAKAWFRRGKANASMGNYEDAIRDLDVAKIMEASVGGKKQIESETKIVLDQQNSAASPSKQHNQNNSNKLDEPHQMKLQCVTTPEKGKGLASTVDIPQASLIHTEDPFAMIILKHCRETHCHYCLNELPADKVPCTSCSIPWYCSQQCCIEAGGEMYCDYPNDQSIHEYLSDDLQKYILETTLNADSERDNQISEHKHECKGVHWPAVLPSEIVLAGRVLVNSIKKRGGSTDSFNLGEILDLSHHYSKMPPESKLELHIYSTVLSFCLQHCDGFEIPLHGISISQIVILISQIRVNSMTVVLMKSIDYYDLVGQFGKFSSLEGGPTSNVEQVRVGQAIYTSGSLFNHSCQPNIHAYFLSRTLHIRTTEFVAAGCPLELSYGPQVGQWDCKDRVQFLEDEYSFRCQCSGCSKINFSDLVLNAFHCGNLNCSGIVLESSVVNCEKEKLKHLPNIINTGSMDPLLQAEELNIDDINKAAHNMQINNFSHPGYCLKCGSYRDLESSSAAANKCFRRLKNSLDSENVSSTTLLGALSSLGELRSTLHAYNRRIAEAEDKFAQAFCLVGELQPAMEHCKASIQILENLYNPNHIVIGYELAKLSSIQLLLGDTAAMDSIDRLYEIFSCYYGSHTDVIFPYLQLLRKRCRPVL</sequence>
<dbReference type="AlphaFoldDB" id="A0AAW1W2P8"/>
<keyword evidence="4" id="KW-1185">Reference proteome</keyword>
<organism evidence="3 4">
    <name type="scientific">Rubus argutus</name>
    <name type="common">Southern blackberry</name>
    <dbReference type="NCBI Taxonomy" id="59490"/>
    <lineage>
        <taxon>Eukaryota</taxon>
        <taxon>Viridiplantae</taxon>
        <taxon>Streptophyta</taxon>
        <taxon>Embryophyta</taxon>
        <taxon>Tracheophyta</taxon>
        <taxon>Spermatophyta</taxon>
        <taxon>Magnoliopsida</taxon>
        <taxon>eudicotyledons</taxon>
        <taxon>Gunneridae</taxon>
        <taxon>Pentapetalae</taxon>
        <taxon>rosids</taxon>
        <taxon>fabids</taxon>
        <taxon>Rosales</taxon>
        <taxon>Rosaceae</taxon>
        <taxon>Rosoideae</taxon>
        <taxon>Rosoideae incertae sedis</taxon>
        <taxon>Rubus</taxon>
    </lineage>
</organism>
<proteinExistence type="predicted"/>
<evidence type="ECO:0000259" key="2">
    <source>
        <dbReference type="PROSITE" id="PS50280"/>
    </source>
</evidence>
<dbReference type="EMBL" id="JBEDUW010000007">
    <property type="protein sequence ID" value="KAK9913904.1"/>
    <property type="molecule type" value="Genomic_DNA"/>
</dbReference>
<feature type="domain" description="SET" evidence="2">
    <location>
        <begin position="214"/>
        <end position="519"/>
    </location>
</feature>
<dbReference type="InterPro" id="IPR001214">
    <property type="entry name" value="SET_dom"/>
</dbReference>
<dbReference type="PROSITE" id="PS50280">
    <property type="entry name" value="SET"/>
    <property type="match status" value="1"/>
</dbReference>
<dbReference type="Proteomes" id="UP001457282">
    <property type="component" value="Unassembled WGS sequence"/>
</dbReference>